<feature type="transmembrane region" description="Helical" evidence="1">
    <location>
        <begin position="132"/>
        <end position="149"/>
    </location>
</feature>
<feature type="transmembrane region" description="Helical" evidence="1">
    <location>
        <begin position="212"/>
        <end position="233"/>
    </location>
</feature>
<feature type="transmembrane region" description="Helical" evidence="1">
    <location>
        <begin position="102"/>
        <end position="120"/>
    </location>
</feature>
<dbReference type="OrthoDB" id="9788724at2"/>
<keyword evidence="1" id="KW-0472">Membrane</keyword>
<feature type="transmembrane region" description="Helical" evidence="1">
    <location>
        <begin position="156"/>
        <end position="175"/>
    </location>
</feature>
<feature type="transmembrane region" description="Helical" evidence="1">
    <location>
        <begin position="305"/>
        <end position="326"/>
    </location>
</feature>
<keyword evidence="3" id="KW-1185">Reference proteome</keyword>
<feature type="transmembrane region" description="Helical" evidence="1">
    <location>
        <begin position="21"/>
        <end position="48"/>
    </location>
</feature>
<name>A0A5M4B4E1_9BACT</name>
<sequence>MHMKEMNGTPKRQRLLSLDALRGFDMFWITGGQRVIHALATLTGWPLFRYLHGQMDHVKWEGFQFYDLIFPLFLFLAGVSMPFSFGKRLARGDSKASIYKHAFKRMMWLIVLGMLYNRILNLDAEHFRLASVLGRIGIAWFFAAIIYLNTNLRTQIIWFWGLLLSYCLMMLYIPVPGFGAGVLTPEGNLDGFIDRLLIPGTLYMKEMEAEGVLSTIPSISTALLGMFAGRLLISDDVRLSKLRKGLILIGAGIVSLGLGELWGLWFPIIKKLWTSSFILYAGGWSLILLGVFYLIIDAWGFKKWAFFFVVIGLNPITIYLVQYKIIDFGNMRNFFFGGLMHLTPHHIAGLIGAVGYVACVWAFLYFLYRKKIFLKV</sequence>
<dbReference type="PANTHER" id="PTHR31061">
    <property type="entry name" value="LD22376P"/>
    <property type="match status" value="1"/>
</dbReference>
<comment type="caution">
    <text evidence="2">The sequence shown here is derived from an EMBL/GenBank/DDBJ whole genome shotgun (WGS) entry which is preliminary data.</text>
</comment>
<protein>
    <submittedName>
        <fullName evidence="2">DUF5009 domain-containing protein</fullName>
    </submittedName>
</protein>
<feature type="transmembrane region" description="Helical" evidence="1">
    <location>
        <begin position="68"/>
        <end position="90"/>
    </location>
</feature>
<feature type="transmembrane region" description="Helical" evidence="1">
    <location>
        <begin position="346"/>
        <end position="368"/>
    </location>
</feature>
<evidence type="ECO:0000313" key="3">
    <source>
        <dbReference type="Proteomes" id="UP000391834"/>
    </source>
</evidence>
<dbReference type="PANTHER" id="PTHR31061:SF24">
    <property type="entry name" value="LD22376P"/>
    <property type="match status" value="1"/>
</dbReference>
<proteinExistence type="predicted"/>
<evidence type="ECO:0000256" key="1">
    <source>
        <dbReference type="SAM" id="Phobius"/>
    </source>
</evidence>
<dbReference type="EMBL" id="BLAX01000001">
    <property type="protein sequence ID" value="GET35039.1"/>
    <property type="molecule type" value="Genomic_DNA"/>
</dbReference>
<accession>A0A5M4B4E1</accession>
<reference evidence="2 3" key="1">
    <citation type="submission" date="2019-10" db="EMBL/GenBank/DDBJ databases">
        <title>Prolixibacter strains distinguished by the presence of nitrate reductase genes were adept at nitrate-dependent anaerobic corrosion of metallic iron and carbon steel.</title>
        <authorList>
            <person name="Iino T."/>
            <person name="Shono N."/>
            <person name="Ito K."/>
            <person name="Nakamura R."/>
            <person name="Sueoka K."/>
            <person name="Harayama S."/>
            <person name="Ohkuma M."/>
        </authorList>
    </citation>
    <scope>NUCLEOTIDE SEQUENCE [LARGE SCALE GENOMIC DNA]</scope>
    <source>
        <strain evidence="2 3">JCM 13498</strain>
    </source>
</reference>
<feature type="transmembrane region" description="Helical" evidence="1">
    <location>
        <begin position="245"/>
        <end position="265"/>
    </location>
</feature>
<keyword evidence="1" id="KW-0812">Transmembrane</keyword>
<organism evidence="2 3">
    <name type="scientific">Prolixibacter bellariivorans</name>
    <dbReference type="NCBI Taxonomy" id="314319"/>
    <lineage>
        <taxon>Bacteria</taxon>
        <taxon>Pseudomonadati</taxon>
        <taxon>Bacteroidota</taxon>
        <taxon>Bacteroidia</taxon>
        <taxon>Marinilabiliales</taxon>
        <taxon>Prolixibacteraceae</taxon>
        <taxon>Prolixibacter</taxon>
    </lineage>
</organism>
<dbReference type="Proteomes" id="UP000391834">
    <property type="component" value="Unassembled WGS sequence"/>
</dbReference>
<gene>
    <name evidence="2" type="primary">nagX_2</name>
    <name evidence="2" type="ORF">PbJCM13498_39020</name>
</gene>
<feature type="transmembrane region" description="Helical" evidence="1">
    <location>
        <begin position="277"/>
        <end position="296"/>
    </location>
</feature>
<evidence type="ECO:0000313" key="2">
    <source>
        <dbReference type="EMBL" id="GET35039.1"/>
    </source>
</evidence>
<keyword evidence="1" id="KW-1133">Transmembrane helix</keyword>
<dbReference type="AlphaFoldDB" id="A0A5M4B4E1"/>